<dbReference type="PATRIC" id="fig|56110.3.peg.3700"/>
<dbReference type="HOGENOM" id="CLU_025443_3_2_3"/>
<name>K9TKY3_9CYAN</name>
<evidence type="ECO:0000313" key="4">
    <source>
        <dbReference type="EMBL" id="AFY82684.1"/>
    </source>
</evidence>
<dbReference type="InterPro" id="IPR029052">
    <property type="entry name" value="Metallo-depent_PP-like"/>
</dbReference>
<keyword evidence="5" id="KW-1185">Reference proteome</keyword>
<dbReference type="GO" id="GO:0016020">
    <property type="term" value="C:membrane"/>
    <property type="evidence" value="ECO:0007669"/>
    <property type="project" value="GOC"/>
</dbReference>
<dbReference type="PANTHER" id="PTHR31302:SF31">
    <property type="entry name" value="PHOSPHODIESTERASE YAEI"/>
    <property type="match status" value="1"/>
</dbReference>
<proteinExistence type="predicted"/>
<dbReference type="InterPro" id="IPR051158">
    <property type="entry name" value="Metallophosphoesterase_sf"/>
</dbReference>
<dbReference type="GO" id="GO:0008758">
    <property type="term" value="F:UDP-2,3-diacylglucosamine hydrolase activity"/>
    <property type="evidence" value="ECO:0007669"/>
    <property type="project" value="TreeGrafter"/>
</dbReference>
<dbReference type="eggNOG" id="COG1408">
    <property type="taxonomic scope" value="Bacteria"/>
</dbReference>
<dbReference type="Proteomes" id="UP000010367">
    <property type="component" value="Chromosome"/>
</dbReference>
<keyword evidence="2 4" id="KW-0378">Hydrolase</keyword>
<dbReference type="EMBL" id="CP003607">
    <property type="protein sequence ID" value="AFY82684.1"/>
    <property type="molecule type" value="Genomic_DNA"/>
</dbReference>
<dbReference type="InParanoid" id="K9TKY3"/>
<dbReference type="GO" id="GO:0009245">
    <property type="term" value="P:lipid A biosynthetic process"/>
    <property type="evidence" value="ECO:0007669"/>
    <property type="project" value="TreeGrafter"/>
</dbReference>
<evidence type="ECO:0000256" key="1">
    <source>
        <dbReference type="ARBA" id="ARBA00022723"/>
    </source>
</evidence>
<evidence type="ECO:0000256" key="2">
    <source>
        <dbReference type="ARBA" id="ARBA00022801"/>
    </source>
</evidence>
<keyword evidence="1" id="KW-0479">Metal-binding</keyword>
<feature type="domain" description="Calcineurin-like phosphoesterase" evidence="3">
    <location>
        <begin position="49"/>
        <end position="245"/>
    </location>
</feature>
<dbReference type="GO" id="GO:0046872">
    <property type="term" value="F:metal ion binding"/>
    <property type="evidence" value="ECO:0007669"/>
    <property type="project" value="UniProtKB-KW"/>
</dbReference>
<gene>
    <name evidence="4" type="ORF">Oscil6304_3101</name>
</gene>
<sequence length="314" mass="34627">MKTIKYTLLGLLGIFCLILFWGLLEPYLIETEQEIAEIPNLPAAWEGERVALIADWQIGMWMDNTNTIDRIVEQLIEERPAVVLIAGDFIYHPGEDPSEVINKAVEIVRSLPEAGIPTYAVLGNHDYAMKSKQTTPNRELARQLHEALEAVGVEVLQNEAVAIDNPALRAIAPSENRNQTAANTADNTPLYLVGIGAHWPNNDKPKVALSSVPEGTPRLVMMHNADSFAALPPNTAPLAVAGHTHGGQVRLPFTSEWSWLTFSKEDEVHADGWIPEYGQSGNRLYVNRGIGFSILPLRLNCPPEVTVFTLRSSV</sequence>
<dbReference type="InterPro" id="IPR004843">
    <property type="entry name" value="Calcineurin-like_PHP"/>
</dbReference>
<dbReference type="OrthoDB" id="9780884at2"/>
<evidence type="ECO:0000313" key="5">
    <source>
        <dbReference type="Proteomes" id="UP000010367"/>
    </source>
</evidence>
<evidence type="ECO:0000259" key="3">
    <source>
        <dbReference type="Pfam" id="PF00149"/>
    </source>
</evidence>
<dbReference type="KEGG" id="oac:Oscil6304_3101"/>
<dbReference type="Gene3D" id="3.60.21.10">
    <property type="match status" value="1"/>
</dbReference>
<reference evidence="4 5" key="1">
    <citation type="submission" date="2012-06" db="EMBL/GenBank/DDBJ databases">
        <title>Finished chromosome of genome of Oscillatoria acuminata PCC 6304.</title>
        <authorList>
            <consortium name="US DOE Joint Genome Institute"/>
            <person name="Gugger M."/>
            <person name="Coursin T."/>
            <person name="Rippka R."/>
            <person name="Tandeau De Marsac N."/>
            <person name="Huntemann M."/>
            <person name="Wei C.-L."/>
            <person name="Han J."/>
            <person name="Detter J.C."/>
            <person name="Han C."/>
            <person name="Tapia R."/>
            <person name="Davenport K."/>
            <person name="Daligault H."/>
            <person name="Erkkila T."/>
            <person name="Gu W."/>
            <person name="Munk A.C.C."/>
            <person name="Teshima H."/>
            <person name="Xu Y."/>
            <person name="Chain P."/>
            <person name="Chen A."/>
            <person name="Krypides N."/>
            <person name="Mavromatis K."/>
            <person name="Markowitz V."/>
            <person name="Szeto E."/>
            <person name="Ivanova N."/>
            <person name="Mikhailova N."/>
            <person name="Ovchinnikova G."/>
            <person name="Pagani I."/>
            <person name="Pati A."/>
            <person name="Goodwin L."/>
            <person name="Peters L."/>
            <person name="Pitluck S."/>
            <person name="Woyke T."/>
            <person name="Kerfeld C."/>
        </authorList>
    </citation>
    <scope>NUCLEOTIDE SEQUENCE [LARGE SCALE GENOMIC DNA]</scope>
    <source>
        <strain evidence="4 5">PCC 6304</strain>
    </source>
</reference>
<dbReference type="PANTHER" id="PTHR31302">
    <property type="entry name" value="TRANSMEMBRANE PROTEIN WITH METALLOPHOSPHOESTERASE DOMAIN-RELATED"/>
    <property type="match status" value="1"/>
</dbReference>
<dbReference type="RefSeq" id="WP_015149318.1">
    <property type="nucleotide sequence ID" value="NC_019693.1"/>
</dbReference>
<dbReference type="AlphaFoldDB" id="K9TKY3"/>
<dbReference type="SUPFAM" id="SSF56300">
    <property type="entry name" value="Metallo-dependent phosphatases"/>
    <property type="match status" value="1"/>
</dbReference>
<accession>K9TKY3</accession>
<protein>
    <submittedName>
        <fullName evidence="4">Putative phosphohydrolase</fullName>
    </submittedName>
</protein>
<organism evidence="4 5">
    <name type="scientific">Oscillatoria acuminata PCC 6304</name>
    <dbReference type="NCBI Taxonomy" id="56110"/>
    <lineage>
        <taxon>Bacteria</taxon>
        <taxon>Bacillati</taxon>
        <taxon>Cyanobacteriota</taxon>
        <taxon>Cyanophyceae</taxon>
        <taxon>Oscillatoriophycideae</taxon>
        <taxon>Oscillatoriales</taxon>
        <taxon>Oscillatoriaceae</taxon>
        <taxon>Oscillatoria</taxon>
    </lineage>
</organism>
<dbReference type="STRING" id="56110.Oscil6304_3101"/>
<dbReference type="Pfam" id="PF00149">
    <property type="entry name" value="Metallophos"/>
    <property type="match status" value="1"/>
</dbReference>